<gene>
    <name evidence="2" type="ORF">HX893_26670</name>
</gene>
<organism evidence="2 3">
    <name type="scientific">Pseudomonas reactans</name>
    <dbReference type="NCBI Taxonomy" id="117680"/>
    <lineage>
        <taxon>Bacteria</taxon>
        <taxon>Pseudomonadati</taxon>
        <taxon>Pseudomonadota</taxon>
        <taxon>Gammaproteobacteria</taxon>
        <taxon>Pseudomonadales</taxon>
        <taxon>Pseudomonadaceae</taxon>
        <taxon>Pseudomonas</taxon>
    </lineage>
</organism>
<keyword evidence="1" id="KW-0472">Membrane</keyword>
<keyword evidence="1" id="KW-1133">Transmembrane helix</keyword>
<evidence type="ECO:0000313" key="2">
    <source>
        <dbReference type="EMBL" id="NWE91715.1"/>
    </source>
</evidence>
<dbReference type="AlphaFoldDB" id="A0A7Y8G6I5"/>
<dbReference type="RefSeq" id="WP_177113719.1">
    <property type="nucleotide sequence ID" value="NZ_JACASD010000082.1"/>
</dbReference>
<reference evidence="2 3" key="1">
    <citation type="submission" date="2020-04" db="EMBL/GenBank/DDBJ databases">
        <title>Molecular characterization of pseudomonads from Agaricus bisporus reveal novel blotch 2 pathogens in Western Europe.</title>
        <authorList>
            <person name="Taparia T."/>
            <person name="Krijger M."/>
            <person name="Haynes E."/>
            <person name="Elpinstone J.G."/>
            <person name="Noble R."/>
            <person name="Van Der Wolf J."/>
        </authorList>
    </citation>
    <scope>NUCLEOTIDE SEQUENCE [LARGE SCALE GENOMIC DNA]</scope>
    <source>
        <strain evidence="2 3">P8021</strain>
    </source>
</reference>
<sequence>MDIAANRFVAVLGFAEMIIAVSLFLYSHYFKLDALQKYFEGNDAVQHTNRRWPGNRPMDRGMRMSQIAMFLLFPKSYIRRGEVSGKEIASVPLSLKRWATWPYYFAIQFFAWVFICDVLSEL</sequence>
<comment type="caution">
    <text evidence="2">The sequence shown here is derived from an EMBL/GenBank/DDBJ whole genome shotgun (WGS) entry which is preliminary data.</text>
</comment>
<protein>
    <submittedName>
        <fullName evidence="2">Uncharacterized protein</fullName>
    </submittedName>
</protein>
<dbReference type="Proteomes" id="UP000585226">
    <property type="component" value="Unassembled WGS sequence"/>
</dbReference>
<proteinExistence type="predicted"/>
<feature type="transmembrane region" description="Helical" evidence="1">
    <location>
        <begin position="7"/>
        <end position="29"/>
    </location>
</feature>
<name>A0A7Y8G6I5_9PSED</name>
<evidence type="ECO:0000256" key="1">
    <source>
        <dbReference type="SAM" id="Phobius"/>
    </source>
</evidence>
<accession>A0A7Y8G6I5</accession>
<evidence type="ECO:0000313" key="3">
    <source>
        <dbReference type="Proteomes" id="UP000585226"/>
    </source>
</evidence>
<keyword evidence="1" id="KW-0812">Transmembrane</keyword>
<feature type="transmembrane region" description="Helical" evidence="1">
    <location>
        <begin position="101"/>
        <end position="120"/>
    </location>
</feature>
<dbReference type="EMBL" id="JACASD010000082">
    <property type="protein sequence ID" value="NWE91715.1"/>
    <property type="molecule type" value="Genomic_DNA"/>
</dbReference>